<dbReference type="EMBL" id="PYAV01000001">
    <property type="protein sequence ID" value="PSL51197.1"/>
    <property type="molecule type" value="Genomic_DNA"/>
</dbReference>
<gene>
    <name evidence="1" type="ORF">B0H94_101107</name>
</gene>
<dbReference type="Proteomes" id="UP000242310">
    <property type="component" value="Unassembled WGS sequence"/>
</dbReference>
<proteinExistence type="predicted"/>
<keyword evidence="1" id="KW-0282">Flagellum</keyword>
<organism evidence="1 2">
    <name type="scientific">Salsuginibacillus halophilus</name>
    <dbReference type="NCBI Taxonomy" id="517424"/>
    <lineage>
        <taxon>Bacteria</taxon>
        <taxon>Bacillati</taxon>
        <taxon>Bacillota</taxon>
        <taxon>Bacilli</taxon>
        <taxon>Bacillales</taxon>
        <taxon>Bacillaceae</taxon>
        <taxon>Salsuginibacillus</taxon>
    </lineage>
</organism>
<name>A0A2P8HYB7_9BACI</name>
<keyword evidence="2" id="KW-1185">Reference proteome</keyword>
<dbReference type="AlphaFoldDB" id="A0A2P8HYB7"/>
<evidence type="ECO:0000313" key="1">
    <source>
        <dbReference type="EMBL" id="PSL51197.1"/>
    </source>
</evidence>
<reference evidence="1 2" key="1">
    <citation type="submission" date="2018-03" db="EMBL/GenBank/DDBJ databases">
        <title>Genomic Encyclopedia of Type Strains, Phase III (KMG-III): the genomes of soil and plant-associated and newly described type strains.</title>
        <authorList>
            <person name="Whitman W."/>
        </authorList>
    </citation>
    <scope>NUCLEOTIDE SEQUENCE [LARGE SCALE GENOMIC DNA]</scope>
    <source>
        <strain evidence="1 2">CGMCC 1.07653</strain>
    </source>
</reference>
<dbReference type="OrthoDB" id="9799862at2"/>
<keyword evidence="1" id="KW-0969">Cilium</keyword>
<dbReference type="RefSeq" id="WP_106587279.1">
    <property type="nucleotide sequence ID" value="NZ_PYAV01000001.1"/>
</dbReference>
<dbReference type="InterPro" id="IPR009384">
    <property type="entry name" value="SwrD-like"/>
</dbReference>
<comment type="caution">
    <text evidence="1">The sequence shown here is derived from an EMBL/GenBank/DDBJ whole genome shotgun (WGS) entry which is preliminary data.</text>
</comment>
<dbReference type="PANTHER" id="PTHR39185">
    <property type="entry name" value="SWARMING MOTILITY PROTEIN SWRD"/>
    <property type="match status" value="1"/>
</dbReference>
<sequence>MIELTRLNGARFLVNVMLIEQAQANPDTTITLTNGRTVFVKESLNELKEAVNSCYHSYGLVGLAGQALREEEK</sequence>
<keyword evidence="1" id="KW-0966">Cell projection</keyword>
<evidence type="ECO:0000313" key="2">
    <source>
        <dbReference type="Proteomes" id="UP000242310"/>
    </source>
</evidence>
<dbReference type="Pfam" id="PF06289">
    <property type="entry name" value="FlbD"/>
    <property type="match status" value="1"/>
</dbReference>
<dbReference type="PANTHER" id="PTHR39185:SF1">
    <property type="entry name" value="SWARMING MOTILITY PROTEIN SWRD"/>
    <property type="match status" value="1"/>
</dbReference>
<accession>A0A2P8HYB7</accession>
<protein>
    <submittedName>
        <fullName evidence="1">Flagellar protein FlbD</fullName>
    </submittedName>
</protein>